<dbReference type="GO" id="GO:0071949">
    <property type="term" value="F:FAD binding"/>
    <property type="evidence" value="ECO:0007669"/>
    <property type="project" value="InterPro"/>
</dbReference>
<feature type="non-terminal residue" evidence="6">
    <location>
        <position position="1"/>
    </location>
</feature>
<reference evidence="6" key="1">
    <citation type="journal article" date="2020" name="Fungal Divers.">
        <title>Resolving the Mortierellaceae phylogeny through synthesis of multi-gene phylogenetics and phylogenomics.</title>
        <authorList>
            <person name="Vandepol N."/>
            <person name="Liber J."/>
            <person name="Desiro A."/>
            <person name="Na H."/>
            <person name="Kennedy M."/>
            <person name="Barry K."/>
            <person name="Grigoriev I.V."/>
            <person name="Miller A.N."/>
            <person name="O'Donnell K."/>
            <person name="Stajich J.E."/>
            <person name="Bonito G."/>
        </authorList>
    </citation>
    <scope>NUCLEOTIDE SEQUENCE</scope>
    <source>
        <strain evidence="6">NRRL 2769</strain>
    </source>
</reference>
<keyword evidence="2" id="KW-0285">Flavoprotein</keyword>
<evidence type="ECO:0000256" key="2">
    <source>
        <dbReference type="ARBA" id="ARBA00022630"/>
    </source>
</evidence>
<protein>
    <recommendedName>
        <fullName evidence="5">FAD-binding domain-containing protein</fullName>
    </recommendedName>
</protein>
<dbReference type="PANTHER" id="PTHR47356:SF2">
    <property type="entry name" value="FAD-BINDING DOMAIN-CONTAINING PROTEIN-RELATED"/>
    <property type="match status" value="1"/>
</dbReference>
<comment type="similarity">
    <text evidence="1">Belongs to the paxM FAD-dependent monooxygenase family.</text>
</comment>
<dbReference type="Pfam" id="PF01494">
    <property type="entry name" value="FAD_binding_3"/>
    <property type="match status" value="1"/>
</dbReference>
<dbReference type="InterPro" id="IPR036188">
    <property type="entry name" value="FAD/NAD-bd_sf"/>
</dbReference>
<evidence type="ECO:0000259" key="5">
    <source>
        <dbReference type="Pfam" id="PF01494"/>
    </source>
</evidence>
<dbReference type="GO" id="GO:0004497">
    <property type="term" value="F:monooxygenase activity"/>
    <property type="evidence" value="ECO:0007669"/>
    <property type="project" value="InterPro"/>
</dbReference>
<evidence type="ECO:0000256" key="3">
    <source>
        <dbReference type="ARBA" id="ARBA00022827"/>
    </source>
</evidence>
<dbReference type="PANTHER" id="PTHR47356">
    <property type="entry name" value="FAD-DEPENDENT MONOOXYGENASE ASQG-RELATED"/>
    <property type="match status" value="1"/>
</dbReference>
<evidence type="ECO:0000313" key="7">
    <source>
        <dbReference type="Proteomes" id="UP000703661"/>
    </source>
</evidence>
<dbReference type="PRINTS" id="PR00420">
    <property type="entry name" value="RNGMNOXGNASE"/>
</dbReference>
<feature type="domain" description="FAD-binding" evidence="5">
    <location>
        <begin position="49"/>
        <end position="247"/>
    </location>
</feature>
<dbReference type="Gene3D" id="3.50.50.60">
    <property type="entry name" value="FAD/NAD(P)-binding domain"/>
    <property type="match status" value="1"/>
</dbReference>
<evidence type="ECO:0000256" key="4">
    <source>
        <dbReference type="ARBA" id="ARBA00023002"/>
    </source>
</evidence>
<dbReference type="AlphaFoldDB" id="A0A9P6MGE1"/>
<dbReference type="Proteomes" id="UP000703661">
    <property type="component" value="Unassembled WGS sequence"/>
</dbReference>
<dbReference type="InterPro" id="IPR050562">
    <property type="entry name" value="FAD_mOase_fung"/>
</dbReference>
<sequence length="351" mass="39899">VGYNNILFARPKLYEILFKRIPTAKITLGKKITRTEEKDGKVHIFCSDDTTFQGDILVGADGTYSAVRQSLYEHLREQNILPKVDQESLAVGFLSVVGVAEPKDLGKYPQLKDNFSHFSKVLGKDNRSWGAYSVAENKICWSVTYQLSTVEAKERFRRAEWNAEANEAILSEFRDLPSPWGGTMGDLFDISPKENISKVFLQEKLFKTWYHGRTVLVGDACHPMLPGAGAGAVNAMQDSVVLTNYLFNMPDSSSESITAAFEGYYKQRHYRAGNDIERSKAMTKLTNGQTWFERTARYVLLNCIPDWMQNLINTKNFEYRPQIAWLPLVENRGSGHVLPQKGIRREIPRDI</sequence>
<organism evidence="6 7">
    <name type="scientific">Entomortierella chlamydospora</name>
    <dbReference type="NCBI Taxonomy" id="101097"/>
    <lineage>
        <taxon>Eukaryota</taxon>
        <taxon>Fungi</taxon>
        <taxon>Fungi incertae sedis</taxon>
        <taxon>Mucoromycota</taxon>
        <taxon>Mortierellomycotina</taxon>
        <taxon>Mortierellomycetes</taxon>
        <taxon>Mortierellales</taxon>
        <taxon>Mortierellaceae</taxon>
        <taxon>Entomortierella</taxon>
    </lineage>
</organism>
<dbReference type="SUPFAM" id="SSF51905">
    <property type="entry name" value="FAD/NAD(P)-binding domain"/>
    <property type="match status" value="1"/>
</dbReference>
<evidence type="ECO:0000256" key="1">
    <source>
        <dbReference type="ARBA" id="ARBA00007992"/>
    </source>
</evidence>
<proteinExistence type="inferred from homology"/>
<gene>
    <name evidence="6" type="ORF">BGZ80_006760</name>
</gene>
<evidence type="ECO:0000313" key="6">
    <source>
        <dbReference type="EMBL" id="KAF9998544.1"/>
    </source>
</evidence>
<name>A0A9P6MGE1_9FUNG</name>
<keyword evidence="3" id="KW-0274">FAD</keyword>
<accession>A0A9P6MGE1</accession>
<keyword evidence="7" id="KW-1185">Reference proteome</keyword>
<dbReference type="InterPro" id="IPR002938">
    <property type="entry name" value="FAD-bd"/>
</dbReference>
<comment type="caution">
    <text evidence="6">The sequence shown here is derived from an EMBL/GenBank/DDBJ whole genome shotgun (WGS) entry which is preliminary data.</text>
</comment>
<dbReference type="EMBL" id="JAAAID010003354">
    <property type="protein sequence ID" value="KAF9998544.1"/>
    <property type="molecule type" value="Genomic_DNA"/>
</dbReference>
<keyword evidence="4" id="KW-0560">Oxidoreductase</keyword>